<dbReference type="PANTHER" id="PTHR43792:SF13">
    <property type="entry name" value="ACETYLTRANSFERASE"/>
    <property type="match status" value="1"/>
</dbReference>
<evidence type="ECO:0000313" key="2">
    <source>
        <dbReference type="EMBL" id="GAA2086546.1"/>
    </source>
</evidence>
<organism evidence="2 3">
    <name type="scientific">Streptomyces albiaxialis</name>
    <dbReference type="NCBI Taxonomy" id="329523"/>
    <lineage>
        <taxon>Bacteria</taxon>
        <taxon>Bacillati</taxon>
        <taxon>Actinomycetota</taxon>
        <taxon>Actinomycetes</taxon>
        <taxon>Kitasatosporales</taxon>
        <taxon>Streptomycetaceae</taxon>
        <taxon>Streptomyces</taxon>
    </lineage>
</organism>
<protein>
    <recommendedName>
        <fullName evidence="1">N-acetyltransferase domain-containing protein</fullName>
    </recommendedName>
</protein>
<sequence length="190" mass="20897">MTQETREEARRVRFVPLTKEAMEFLRDSDTASAGAVAGVELPDYFVTEEARWLWGYRLGQIEEDPAQAPWVVRQAVVGEDGNVVGHAGFHGPPDADGMVEVAYSVVPAYRRRGYARAMLAELLRRAGADPAVRTVRAAISPDNAGSLATVAPFGFVHTGEQWDEIDGRELLLELDLEDLEQRGDERTGTA</sequence>
<dbReference type="Pfam" id="PF00583">
    <property type="entry name" value="Acetyltransf_1"/>
    <property type="match status" value="1"/>
</dbReference>
<evidence type="ECO:0000313" key="3">
    <source>
        <dbReference type="Proteomes" id="UP001500016"/>
    </source>
</evidence>
<dbReference type="Gene3D" id="3.40.630.30">
    <property type="match status" value="1"/>
</dbReference>
<dbReference type="PROSITE" id="PS51186">
    <property type="entry name" value="GNAT"/>
    <property type="match status" value="1"/>
</dbReference>
<dbReference type="InterPro" id="IPR016181">
    <property type="entry name" value="Acyl_CoA_acyltransferase"/>
</dbReference>
<gene>
    <name evidence="2" type="ORF">GCM10009801_49040</name>
</gene>
<dbReference type="EMBL" id="BAAAPE010000013">
    <property type="protein sequence ID" value="GAA2086546.1"/>
    <property type="molecule type" value="Genomic_DNA"/>
</dbReference>
<comment type="caution">
    <text evidence="2">The sequence shown here is derived from an EMBL/GenBank/DDBJ whole genome shotgun (WGS) entry which is preliminary data.</text>
</comment>
<feature type="domain" description="N-acetyltransferase" evidence="1">
    <location>
        <begin position="12"/>
        <end position="177"/>
    </location>
</feature>
<dbReference type="RefSeq" id="WP_344531435.1">
    <property type="nucleotide sequence ID" value="NZ_BAAAPE010000013.1"/>
</dbReference>
<dbReference type="CDD" id="cd04301">
    <property type="entry name" value="NAT_SF"/>
    <property type="match status" value="1"/>
</dbReference>
<proteinExistence type="predicted"/>
<dbReference type="PANTHER" id="PTHR43792">
    <property type="entry name" value="GNAT FAMILY, PUTATIVE (AFU_ORTHOLOGUE AFUA_3G00765)-RELATED-RELATED"/>
    <property type="match status" value="1"/>
</dbReference>
<accession>A0ABP5HVP3</accession>
<evidence type="ECO:0000259" key="1">
    <source>
        <dbReference type="PROSITE" id="PS51186"/>
    </source>
</evidence>
<reference evidence="3" key="1">
    <citation type="journal article" date="2019" name="Int. J. Syst. Evol. Microbiol.">
        <title>The Global Catalogue of Microorganisms (GCM) 10K type strain sequencing project: providing services to taxonomists for standard genome sequencing and annotation.</title>
        <authorList>
            <consortium name="The Broad Institute Genomics Platform"/>
            <consortium name="The Broad Institute Genome Sequencing Center for Infectious Disease"/>
            <person name="Wu L."/>
            <person name="Ma J."/>
        </authorList>
    </citation>
    <scope>NUCLEOTIDE SEQUENCE [LARGE SCALE GENOMIC DNA]</scope>
    <source>
        <strain evidence="3">JCM 15478</strain>
    </source>
</reference>
<dbReference type="InterPro" id="IPR051531">
    <property type="entry name" value="N-acetyltransferase"/>
</dbReference>
<dbReference type="InterPro" id="IPR000182">
    <property type="entry name" value="GNAT_dom"/>
</dbReference>
<dbReference type="SUPFAM" id="SSF55729">
    <property type="entry name" value="Acyl-CoA N-acyltransferases (Nat)"/>
    <property type="match status" value="1"/>
</dbReference>
<name>A0ABP5HVP3_9ACTN</name>
<dbReference type="Proteomes" id="UP001500016">
    <property type="component" value="Unassembled WGS sequence"/>
</dbReference>
<keyword evidence="3" id="KW-1185">Reference proteome</keyword>